<accession>A0A5B7CMF9</accession>
<comment type="caution">
    <text evidence="1">The sequence shown here is derived from an EMBL/GenBank/DDBJ whole genome shotgun (WGS) entry which is preliminary data.</text>
</comment>
<dbReference type="OrthoDB" id="6381343at2759"/>
<gene>
    <name evidence="1" type="ORF">E2C01_002603</name>
</gene>
<name>A0A5B7CMF9_PORTR</name>
<evidence type="ECO:0000313" key="2">
    <source>
        <dbReference type="Proteomes" id="UP000324222"/>
    </source>
</evidence>
<keyword evidence="2" id="KW-1185">Reference proteome</keyword>
<dbReference type="AlphaFoldDB" id="A0A5B7CMF9"/>
<evidence type="ECO:0000313" key="1">
    <source>
        <dbReference type="EMBL" id="MPC09981.1"/>
    </source>
</evidence>
<organism evidence="1 2">
    <name type="scientific">Portunus trituberculatus</name>
    <name type="common">Swimming crab</name>
    <name type="synonym">Neptunus trituberculatus</name>
    <dbReference type="NCBI Taxonomy" id="210409"/>
    <lineage>
        <taxon>Eukaryota</taxon>
        <taxon>Metazoa</taxon>
        <taxon>Ecdysozoa</taxon>
        <taxon>Arthropoda</taxon>
        <taxon>Crustacea</taxon>
        <taxon>Multicrustacea</taxon>
        <taxon>Malacostraca</taxon>
        <taxon>Eumalacostraca</taxon>
        <taxon>Eucarida</taxon>
        <taxon>Decapoda</taxon>
        <taxon>Pleocyemata</taxon>
        <taxon>Brachyura</taxon>
        <taxon>Eubrachyura</taxon>
        <taxon>Portunoidea</taxon>
        <taxon>Portunidae</taxon>
        <taxon>Portuninae</taxon>
        <taxon>Portunus</taxon>
    </lineage>
</organism>
<sequence>MIPGRDINAAARLKGCRPLLRPRPLLALQPSDPEPRPFLLEFPLPVACVFPESRPRVFTAFDVVTSMDSPATPPFPDYDLDDQGSDVVFRLADSSIKVPPSNEYKPSYSADTSLFKMQRHAHHHLTLPPIPKTTSIPWTSRTFSHISLSLRPDTLADVEDDVLADDDDLFVENIKIGNPLRKSDRCCVQFKCSIEPQKEEYKKHVYLDEQANCSKVGK</sequence>
<reference evidence="1 2" key="1">
    <citation type="submission" date="2019-05" db="EMBL/GenBank/DDBJ databases">
        <title>Another draft genome of Portunus trituberculatus and its Hox gene families provides insights of decapod evolution.</title>
        <authorList>
            <person name="Jeong J.-H."/>
            <person name="Song I."/>
            <person name="Kim S."/>
            <person name="Choi T."/>
            <person name="Kim D."/>
            <person name="Ryu S."/>
            <person name="Kim W."/>
        </authorList>
    </citation>
    <scope>NUCLEOTIDE SEQUENCE [LARGE SCALE GENOMIC DNA]</scope>
    <source>
        <tissue evidence="1">Muscle</tissue>
    </source>
</reference>
<dbReference type="Proteomes" id="UP000324222">
    <property type="component" value="Unassembled WGS sequence"/>
</dbReference>
<protein>
    <submittedName>
        <fullName evidence="1">Uncharacterized protein</fullName>
    </submittedName>
</protein>
<dbReference type="EMBL" id="VSRR010000095">
    <property type="protein sequence ID" value="MPC09981.1"/>
    <property type="molecule type" value="Genomic_DNA"/>
</dbReference>
<proteinExistence type="predicted"/>